<dbReference type="InterPro" id="IPR015867">
    <property type="entry name" value="N-reg_PII/ATP_PRibTrfase_C"/>
</dbReference>
<evidence type="ECO:0008006" key="3">
    <source>
        <dbReference type="Google" id="ProtNLM"/>
    </source>
</evidence>
<sequence length="112" mass="11841">MAVKRGEGNVKITVEVPESHAGAVRAAMGEAGAGVIGNYSDCSFSVKGTGRFTPKKGAKPAIGKEGTPEEVFEEQIQMVCKRSKLKAVIASLRAAHPYEEPGIAIYPIEELP</sequence>
<protein>
    <recommendedName>
        <fullName evidence="3">NGG1p interacting factor NIF3</fullName>
    </recommendedName>
</protein>
<organism evidence="1 2">
    <name type="scientific">Candidatus Taylorbacteria bacterium RIFCSPHIGHO2_01_FULL_51_15</name>
    <dbReference type="NCBI Taxonomy" id="1802304"/>
    <lineage>
        <taxon>Bacteria</taxon>
        <taxon>Candidatus Tayloriibacteriota</taxon>
    </lineage>
</organism>
<comment type="caution">
    <text evidence="1">The sequence shown here is derived from an EMBL/GenBank/DDBJ whole genome shotgun (WGS) entry which is preliminary data.</text>
</comment>
<evidence type="ECO:0000313" key="1">
    <source>
        <dbReference type="EMBL" id="OHA21836.1"/>
    </source>
</evidence>
<evidence type="ECO:0000313" key="2">
    <source>
        <dbReference type="Proteomes" id="UP000178121"/>
    </source>
</evidence>
<dbReference type="Gene3D" id="3.30.70.120">
    <property type="match status" value="1"/>
</dbReference>
<dbReference type="Proteomes" id="UP000178121">
    <property type="component" value="Unassembled WGS sequence"/>
</dbReference>
<dbReference type="PANTHER" id="PTHR41774">
    <property type="match status" value="1"/>
</dbReference>
<dbReference type="SUPFAM" id="SSF102705">
    <property type="entry name" value="NIF3 (NGG1p interacting factor 3)-like"/>
    <property type="match status" value="1"/>
</dbReference>
<name>A0A1G2MD48_9BACT</name>
<dbReference type="PANTHER" id="PTHR41774:SF1">
    <property type="entry name" value="NGG1P INTERACTING FACTOR NIF3"/>
    <property type="match status" value="1"/>
</dbReference>
<dbReference type="InterPro" id="IPR036069">
    <property type="entry name" value="DUF34/NIF3_sf"/>
</dbReference>
<gene>
    <name evidence="1" type="ORF">A2849_02555</name>
</gene>
<dbReference type="AlphaFoldDB" id="A0A1G2MD48"/>
<proteinExistence type="predicted"/>
<dbReference type="EMBL" id="MHRI01000003">
    <property type="protein sequence ID" value="OHA21836.1"/>
    <property type="molecule type" value="Genomic_DNA"/>
</dbReference>
<accession>A0A1G2MD48</accession>
<reference evidence="1 2" key="1">
    <citation type="journal article" date="2016" name="Nat. Commun.">
        <title>Thousands of microbial genomes shed light on interconnected biogeochemical processes in an aquifer system.</title>
        <authorList>
            <person name="Anantharaman K."/>
            <person name="Brown C.T."/>
            <person name="Hug L.A."/>
            <person name="Sharon I."/>
            <person name="Castelle C.J."/>
            <person name="Probst A.J."/>
            <person name="Thomas B.C."/>
            <person name="Singh A."/>
            <person name="Wilkins M.J."/>
            <person name="Karaoz U."/>
            <person name="Brodie E.L."/>
            <person name="Williams K.H."/>
            <person name="Hubbard S.S."/>
            <person name="Banfield J.F."/>
        </authorList>
    </citation>
    <scope>NUCLEOTIDE SEQUENCE [LARGE SCALE GENOMIC DNA]</scope>
</reference>